<keyword evidence="4" id="KW-1185">Reference proteome</keyword>
<feature type="active site" evidence="1">
    <location>
        <position position="247"/>
    </location>
</feature>
<dbReference type="AlphaFoldDB" id="A0A835C6V5"/>
<name>A0A835C6V5_9POAL</name>
<sequence>MSDHPFAPGSVRFGDLGDAFPPVLVVDPAMDVLHDRVLEYVASLKAVELVEFPGPHYQQHLSNIIYTTMSSTTSPASGVSGELPPPPHVVEDCLGFIQLFSDGTVKRAPAPLVLLPNDDDTSAVRWKDVIYDETHNLSLRMYVPPFAGDETKLPVQVYFHGGGFCIGSFANPGFHAATLRLAGELPAVVLAADYRLAPEHRLPAALHDAETLFSWLRSQATLVGSGAGDPWLAAAADFANVFVSGDSAGANIAHHLAVRVGSGSLAAAPVRVAGCVLLWPYFGGEERTASETNCPSDVFLTLPLYDQMWRLALPAMVTRDHPVANPFGPESPDLSSVELPPVLVAVGGRDMLVDRIRDYVARLNAMGNKSVELAEFEGKGHGFSIFEPESEAAAELVRVVLRRFVHGGAAATAS</sequence>
<dbReference type="Pfam" id="PF07859">
    <property type="entry name" value="Abhydrolase_3"/>
    <property type="match status" value="1"/>
</dbReference>
<accession>A0A835C6V5</accession>
<dbReference type="Gene3D" id="3.40.50.1820">
    <property type="entry name" value="alpha/beta hydrolase"/>
    <property type="match status" value="1"/>
</dbReference>
<dbReference type="Proteomes" id="UP000636709">
    <property type="component" value="Unassembled WGS sequence"/>
</dbReference>
<organism evidence="3 4">
    <name type="scientific">Digitaria exilis</name>
    <dbReference type="NCBI Taxonomy" id="1010633"/>
    <lineage>
        <taxon>Eukaryota</taxon>
        <taxon>Viridiplantae</taxon>
        <taxon>Streptophyta</taxon>
        <taxon>Embryophyta</taxon>
        <taxon>Tracheophyta</taxon>
        <taxon>Spermatophyta</taxon>
        <taxon>Magnoliopsida</taxon>
        <taxon>Liliopsida</taxon>
        <taxon>Poales</taxon>
        <taxon>Poaceae</taxon>
        <taxon>PACMAD clade</taxon>
        <taxon>Panicoideae</taxon>
        <taxon>Panicodae</taxon>
        <taxon>Paniceae</taxon>
        <taxon>Anthephorinae</taxon>
        <taxon>Digitaria</taxon>
    </lineage>
</organism>
<evidence type="ECO:0000313" key="4">
    <source>
        <dbReference type="Proteomes" id="UP000636709"/>
    </source>
</evidence>
<comment type="caution">
    <text evidence="3">The sequence shown here is derived from an EMBL/GenBank/DDBJ whole genome shotgun (WGS) entry which is preliminary data.</text>
</comment>
<dbReference type="InterPro" id="IPR013094">
    <property type="entry name" value="AB_hydrolase_3"/>
</dbReference>
<dbReference type="PANTHER" id="PTHR23024:SF140">
    <property type="entry name" value="OS07G0162600 PROTEIN"/>
    <property type="match status" value="1"/>
</dbReference>
<dbReference type="SUPFAM" id="SSF53474">
    <property type="entry name" value="alpha/beta-Hydrolases"/>
    <property type="match status" value="1"/>
</dbReference>
<dbReference type="InterPro" id="IPR050466">
    <property type="entry name" value="Carboxylest/Gibb_receptor"/>
</dbReference>
<dbReference type="PANTHER" id="PTHR23024">
    <property type="entry name" value="ARYLACETAMIDE DEACETYLASE"/>
    <property type="match status" value="1"/>
</dbReference>
<dbReference type="GO" id="GO:0016787">
    <property type="term" value="F:hydrolase activity"/>
    <property type="evidence" value="ECO:0007669"/>
    <property type="project" value="InterPro"/>
</dbReference>
<evidence type="ECO:0000259" key="2">
    <source>
        <dbReference type="Pfam" id="PF07859"/>
    </source>
</evidence>
<evidence type="ECO:0000313" key="3">
    <source>
        <dbReference type="EMBL" id="KAF8714140.1"/>
    </source>
</evidence>
<feature type="domain" description="Alpha/beta hydrolase fold-3" evidence="2">
    <location>
        <begin position="157"/>
        <end position="383"/>
    </location>
</feature>
<dbReference type="EMBL" id="JACEFO010001739">
    <property type="protein sequence ID" value="KAF8714140.1"/>
    <property type="molecule type" value="Genomic_DNA"/>
</dbReference>
<protein>
    <recommendedName>
        <fullName evidence="2">Alpha/beta hydrolase fold-3 domain-containing protein</fullName>
    </recommendedName>
</protein>
<dbReference type="InterPro" id="IPR029058">
    <property type="entry name" value="AB_hydrolase_fold"/>
</dbReference>
<dbReference type="InterPro" id="IPR033140">
    <property type="entry name" value="Lipase_GDXG_put_SER_AS"/>
</dbReference>
<evidence type="ECO:0000256" key="1">
    <source>
        <dbReference type="PROSITE-ProRule" id="PRU10038"/>
    </source>
</evidence>
<reference evidence="3" key="1">
    <citation type="submission" date="2020-07" db="EMBL/GenBank/DDBJ databases">
        <title>Genome sequence and genetic diversity analysis of an under-domesticated orphan crop, white fonio (Digitaria exilis).</title>
        <authorList>
            <person name="Bennetzen J.L."/>
            <person name="Chen S."/>
            <person name="Ma X."/>
            <person name="Wang X."/>
            <person name="Yssel A.E.J."/>
            <person name="Chaluvadi S.R."/>
            <person name="Johnson M."/>
            <person name="Gangashetty P."/>
            <person name="Hamidou F."/>
            <person name="Sanogo M.D."/>
            <person name="Zwaenepoel A."/>
            <person name="Wallace J."/>
            <person name="Van De Peer Y."/>
            <person name="Van Deynze A."/>
        </authorList>
    </citation>
    <scope>NUCLEOTIDE SEQUENCE</scope>
    <source>
        <tissue evidence="3">Leaves</tissue>
    </source>
</reference>
<dbReference type="OrthoDB" id="408631at2759"/>
<proteinExistence type="predicted"/>
<dbReference type="PROSITE" id="PS01174">
    <property type="entry name" value="LIPASE_GDXG_SER"/>
    <property type="match status" value="1"/>
</dbReference>
<gene>
    <name evidence="3" type="ORF">HU200_028149</name>
</gene>